<protein>
    <recommendedName>
        <fullName evidence="1">Tf2-1-like SH3-like domain-containing protein</fullName>
    </recommendedName>
</protein>
<dbReference type="PANTHER" id="PTHR46148:SF57">
    <property type="entry name" value="OS12G0499874 PROTEIN"/>
    <property type="match status" value="1"/>
</dbReference>
<evidence type="ECO:0000313" key="2">
    <source>
        <dbReference type="EMBL" id="CAD1838530.1"/>
    </source>
</evidence>
<organism evidence="2">
    <name type="scientific">Ananas comosus var. bracteatus</name>
    <name type="common">red pineapple</name>
    <dbReference type="NCBI Taxonomy" id="296719"/>
    <lineage>
        <taxon>Eukaryota</taxon>
        <taxon>Viridiplantae</taxon>
        <taxon>Streptophyta</taxon>
        <taxon>Embryophyta</taxon>
        <taxon>Tracheophyta</taxon>
        <taxon>Spermatophyta</taxon>
        <taxon>Magnoliopsida</taxon>
        <taxon>Liliopsida</taxon>
        <taxon>Poales</taxon>
        <taxon>Bromeliaceae</taxon>
        <taxon>Bromelioideae</taxon>
        <taxon>Ananas</taxon>
    </lineage>
</organism>
<evidence type="ECO:0000259" key="1">
    <source>
        <dbReference type="Pfam" id="PF24626"/>
    </source>
</evidence>
<dbReference type="InterPro" id="IPR056924">
    <property type="entry name" value="SH3_Tf2-1"/>
</dbReference>
<gene>
    <name evidence="2" type="ORF">CB5_LOCUS21741</name>
</gene>
<proteinExistence type="predicted"/>
<name>A0A6V7Q690_ANACO</name>
<dbReference type="EMBL" id="LR862133">
    <property type="protein sequence ID" value="CAD1838530.1"/>
    <property type="molecule type" value="Genomic_DNA"/>
</dbReference>
<reference evidence="2" key="1">
    <citation type="submission" date="2020-07" db="EMBL/GenBank/DDBJ databases">
        <authorList>
            <person name="Lin J."/>
        </authorList>
    </citation>
    <scope>NUCLEOTIDE SEQUENCE</scope>
</reference>
<sequence length="142" mass="16425">MPRQLLLRACVIDYKGERAALGPDVLREAEEKVRLAREKLLAAQSRQKSYPDKRHRDLEFAVGNCVFLKVSPMRGVKRFGVRGKLSPRYIGPFEVLERVVAVAYRLTLPPKLADVRNVFHVSNLRKYVHDPEHVMYYEPPNL</sequence>
<dbReference type="Pfam" id="PF24626">
    <property type="entry name" value="SH3_Tf2-1"/>
    <property type="match status" value="1"/>
</dbReference>
<accession>A0A6V7Q690</accession>
<dbReference type="AlphaFoldDB" id="A0A6V7Q690"/>
<dbReference type="PANTHER" id="PTHR46148">
    <property type="entry name" value="CHROMO DOMAIN-CONTAINING PROTEIN"/>
    <property type="match status" value="1"/>
</dbReference>
<feature type="domain" description="Tf2-1-like SH3-like" evidence="1">
    <location>
        <begin position="63"/>
        <end position="128"/>
    </location>
</feature>